<dbReference type="GO" id="GO:0030307">
    <property type="term" value="P:positive regulation of cell growth"/>
    <property type="evidence" value="ECO:0007669"/>
    <property type="project" value="InterPro"/>
</dbReference>
<sequence>MRRGLGPLSLVLFFFLLNLLARPGDGNQGSVAGSCSCSKRIRSGGRVPPATVDHIRKHLKTYDRCPFFIRFQLPSTSVCGGSQEPWVRELVSCFDSKECGNGHGKSLHHQEHLPHASTRIPVATEGTPPDTSTPATIQSTQQSTLPPGTLSLNNELTHHYETTVLTSGYDPEAGPEAEANKNRSEGSQQEGPPRASAGIQTAVPVVSLLAIVFLLVAAMVYMLCNRRVRRQGSADLQLHYTGEPRRQ</sequence>
<evidence type="ECO:0000256" key="10">
    <source>
        <dbReference type="ARBA" id="ARBA00023157"/>
    </source>
</evidence>
<dbReference type="InterPro" id="IPR026296">
    <property type="entry name" value="CXCL16"/>
</dbReference>
<dbReference type="PANTHER" id="PTHR14385">
    <property type="entry name" value="CXC CHEMOKINE LIGAND"/>
    <property type="match status" value="1"/>
</dbReference>
<proteinExistence type="inferred from homology"/>
<dbReference type="GO" id="GO:0016020">
    <property type="term" value="C:membrane"/>
    <property type="evidence" value="ECO:0007669"/>
    <property type="project" value="UniProtKB-SubCell"/>
</dbReference>
<keyword evidence="11" id="KW-0325">Glycoprotein</keyword>
<feature type="domain" description="C-X-C motif chemokine 16" evidence="16">
    <location>
        <begin position="24"/>
        <end position="115"/>
    </location>
</feature>
<evidence type="ECO:0000259" key="16">
    <source>
        <dbReference type="Pfam" id="PF20902"/>
    </source>
</evidence>
<evidence type="ECO:0000256" key="11">
    <source>
        <dbReference type="ARBA" id="ARBA00023180"/>
    </source>
</evidence>
<dbReference type="GO" id="GO:0030335">
    <property type="term" value="P:positive regulation of cell migration"/>
    <property type="evidence" value="ECO:0007669"/>
    <property type="project" value="InterPro"/>
</dbReference>
<dbReference type="PANTHER" id="PTHR14385:SF0">
    <property type="entry name" value="C-X-C MOTIF CHEMOKINE 16"/>
    <property type="match status" value="1"/>
</dbReference>
<dbReference type="GO" id="GO:0010818">
    <property type="term" value="P:T cell chemotaxis"/>
    <property type="evidence" value="ECO:0007669"/>
    <property type="project" value="Ensembl"/>
</dbReference>
<evidence type="ECO:0000256" key="12">
    <source>
        <dbReference type="ARBA" id="ARBA00032815"/>
    </source>
</evidence>
<reference evidence="17" key="2">
    <citation type="submission" date="2025-08" db="UniProtKB">
        <authorList>
            <consortium name="Ensembl"/>
        </authorList>
    </citation>
    <scope>IDENTIFICATION</scope>
</reference>
<comment type="similarity">
    <text evidence="2">Belongs to the intercrine alpha (chemokine CxC) family.</text>
</comment>
<feature type="compositionally biased region" description="Polar residues" evidence="13">
    <location>
        <begin position="129"/>
        <end position="153"/>
    </location>
</feature>
<evidence type="ECO:0000256" key="14">
    <source>
        <dbReference type="SAM" id="Phobius"/>
    </source>
</evidence>
<evidence type="ECO:0000256" key="3">
    <source>
        <dbReference type="ARBA" id="ARBA00017995"/>
    </source>
</evidence>
<dbReference type="Proteomes" id="UP000694547">
    <property type="component" value="Chromosome 8"/>
</dbReference>
<reference evidence="17 18" key="1">
    <citation type="submission" date="2018-10" db="EMBL/GenBank/DDBJ databases">
        <title>Improved assembly of the deer mouse Peromyscus maniculatus genome.</title>
        <authorList>
            <person name="Lassance J.-M."/>
            <person name="Hoekstra H.E."/>
        </authorList>
    </citation>
    <scope>NUCLEOTIDE SEQUENCE [LARGE SCALE GENOMIC DNA]</scope>
</reference>
<keyword evidence="10" id="KW-1015">Disulfide bond</keyword>
<dbReference type="AlphaFoldDB" id="A0A8C8T7M2"/>
<evidence type="ECO:0000313" key="18">
    <source>
        <dbReference type="Proteomes" id="UP000694547"/>
    </source>
</evidence>
<keyword evidence="5" id="KW-0202">Cytokine</keyword>
<dbReference type="GO" id="GO:0005044">
    <property type="term" value="F:scavenger receptor activity"/>
    <property type="evidence" value="ECO:0007669"/>
    <property type="project" value="Ensembl"/>
</dbReference>
<keyword evidence="7 15" id="KW-0732">Signal</keyword>
<evidence type="ECO:0000256" key="15">
    <source>
        <dbReference type="SAM" id="SignalP"/>
    </source>
</evidence>
<evidence type="ECO:0000256" key="5">
    <source>
        <dbReference type="ARBA" id="ARBA00022514"/>
    </source>
</evidence>
<evidence type="ECO:0000256" key="2">
    <source>
        <dbReference type="ARBA" id="ARBA00010665"/>
    </source>
</evidence>
<dbReference type="GO" id="GO:0071222">
    <property type="term" value="P:cellular response to lipopolysaccharide"/>
    <property type="evidence" value="ECO:0007669"/>
    <property type="project" value="Ensembl"/>
</dbReference>
<keyword evidence="4" id="KW-0145">Chemotaxis</keyword>
<keyword evidence="6 14" id="KW-0812">Transmembrane</keyword>
<keyword evidence="18" id="KW-1185">Reference proteome</keyword>
<feature type="signal peptide" evidence="15">
    <location>
        <begin position="1"/>
        <end position="26"/>
    </location>
</feature>
<dbReference type="InterPro" id="IPR048585">
    <property type="entry name" value="CXCL16_dom"/>
</dbReference>
<dbReference type="GO" id="GO:0008009">
    <property type="term" value="F:chemokine activity"/>
    <property type="evidence" value="ECO:0007669"/>
    <property type="project" value="Ensembl"/>
</dbReference>
<dbReference type="GO" id="GO:0005615">
    <property type="term" value="C:extracellular space"/>
    <property type="evidence" value="ECO:0007669"/>
    <property type="project" value="UniProtKB-KW"/>
</dbReference>
<dbReference type="Ensembl" id="ENSPEMT00000008621.2">
    <property type="protein sequence ID" value="ENSPEMP00000004826.1"/>
    <property type="gene ID" value="ENSPEMG00000007217.2"/>
</dbReference>
<keyword evidence="9 14" id="KW-0472">Membrane</keyword>
<organism evidence="17 18">
    <name type="scientific">Peromyscus maniculatus bairdii</name>
    <name type="common">Prairie deer mouse</name>
    <dbReference type="NCBI Taxonomy" id="230844"/>
    <lineage>
        <taxon>Eukaryota</taxon>
        <taxon>Metazoa</taxon>
        <taxon>Chordata</taxon>
        <taxon>Craniata</taxon>
        <taxon>Vertebrata</taxon>
        <taxon>Euteleostomi</taxon>
        <taxon>Mammalia</taxon>
        <taxon>Eutheria</taxon>
        <taxon>Euarchontoglires</taxon>
        <taxon>Glires</taxon>
        <taxon>Rodentia</taxon>
        <taxon>Myomorpha</taxon>
        <taxon>Muroidea</taxon>
        <taxon>Cricetidae</taxon>
        <taxon>Neotominae</taxon>
        <taxon>Peromyscus</taxon>
    </lineage>
</organism>
<evidence type="ECO:0000256" key="13">
    <source>
        <dbReference type="SAM" id="MobiDB-lite"/>
    </source>
</evidence>
<evidence type="ECO:0000256" key="6">
    <source>
        <dbReference type="ARBA" id="ARBA00022692"/>
    </source>
</evidence>
<evidence type="ECO:0000313" key="17">
    <source>
        <dbReference type="Ensembl" id="ENSPEMP00000004826.1"/>
    </source>
</evidence>
<reference evidence="17" key="3">
    <citation type="submission" date="2025-09" db="UniProtKB">
        <authorList>
            <consortium name="Ensembl"/>
        </authorList>
    </citation>
    <scope>IDENTIFICATION</scope>
</reference>
<comment type="subcellular location">
    <subcellularLocation>
        <location evidence="1">Membrane</location>
        <topology evidence="1">Single-pass type I membrane protein</topology>
    </subcellularLocation>
</comment>
<protein>
    <recommendedName>
        <fullName evidence="3">C-X-C motif chemokine 16</fullName>
    </recommendedName>
    <alternativeName>
        <fullName evidence="12">Transmembrane chemokine CXCL16</fullName>
    </alternativeName>
</protein>
<evidence type="ECO:0000256" key="4">
    <source>
        <dbReference type="ARBA" id="ARBA00022500"/>
    </source>
</evidence>
<accession>A0A8C8T7M2</accession>
<dbReference type="GO" id="GO:0034341">
    <property type="term" value="P:response to type II interferon"/>
    <property type="evidence" value="ECO:0007669"/>
    <property type="project" value="InterPro"/>
</dbReference>
<keyword evidence="8 14" id="KW-1133">Transmembrane helix</keyword>
<dbReference type="GO" id="GO:0006898">
    <property type="term" value="P:receptor-mediated endocytosis"/>
    <property type="evidence" value="ECO:0007669"/>
    <property type="project" value="InterPro"/>
</dbReference>
<evidence type="ECO:0000256" key="9">
    <source>
        <dbReference type="ARBA" id="ARBA00023136"/>
    </source>
</evidence>
<evidence type="ECO:0000256" key="1">
    <source>
        <dbReference type="ARBA" id="ARBA00004479"/>
    </source>
</evidence>
<name>A0A8C8T7M2_PERMB</name>
<feature type="chain" id="PRO_5034104753" description="C-X-C motif chemokine 16" evidence="15">
    <location>
        <begin position="27"/>
        <end position="247"/>
    </location>
</feature>
<dbReference type="GO" id="GO:0005041">
    <property type="term" value="F:low-density lipoprotein particle receptor activity"/>
    <property type="evidence" value="ECO:0007669"/>
    <property type="project" value="Ensembl"/>
</dbReference>
<evidence type="ECO:0000256" key="8">
    <source>
        <dbReference type="ARBA" id="ARBA00022989"/>
    </source>
</evidence>
<dbReference type="GO" id="GO:0034612">
    <property type="term" value="P:response to tumor necrosis factor"/>
    <property type="evidence" value="ECO:0007669"/>
    <property type="project" value="InterPro"/>
</dbReference>
<feature type="region of interest" description="Disordered" evidence="13">
    <location>
        <begin position="120"/>
        <end position="153"/>
    </location>
</feature>
<feature type="transmembrane region" description="Helical" evidence="14">
    <location>
        <begin position="202"/>
        <end position="224"/>
    </location>
</feature>
<evidence type="ECO:0000256" key="7">
    <source>
        <dbReference type="ARBA" id="ARBA00022729"/>
    </source>
</evidence>
<dbReference type="GeneTree" id="ENSGT00390000002148"/>
<dbReference type="Pfam" id="PF20902">
    <property type="entry name" value="CXCL16"/>
    <property type="match status" value="1"/>
</dbReference>
<feature type="region of interest" description="Disordered" evidence="13">
    <location>
        <begin position="166"/>
        <end position="195"/>
    </location>
</feature>